<keyword evidence="1" id="KW-0812">Transmembrane</keyword>
<keyword evidence="3" id="KW-1185">Reference proteome</keyword>
<accession>A0A2S8NTK3</accession>
<keyword evidence="1" id="KW-1133">Transmembrane helix</keyword>
<feature type="transmembrane region" description="Helical" evidence="1">
    <location>
        <begin position="34"/>
        <end position="54"/>
    </location>
</feature>
<feature type="transmembrane region" description="Helical" evidence="1">
    <location>
        <begin position="12"/>
        <end position="28"/>
    </location>
</feature>
<feature type="non-terminal residue" evidence="2">
    <location>
        <position position="174"/>
    </location>
</feature>
<dbReference type="EMBL" id="PUUG01000083">
    <property type="protein sequence ID" value="PQP79202.1"/>
    <property type="molecule type" value="Genomic_DNA"/>
</dbReference>
<organism evidence="2 3">
    <name type="scientific">Candidatus Phytoplasma phoenicium</name>
    <dbReference type="NCBI Taxonomy" id="198422"/>
    <lineage>
        <taxon>Bacteria</taxon>
        <taxon>Bacillati</taxon>
        <taxon>Mycoplasmatota</taxon>
        <taxon>Mollicutes</taxon>
        <taxon>Acholeplasmatales</taxon>
        <taxon>Acholeplasmataceae</taxon>
        <taxon>Candidatus Phytoplasma</taxon>
        <taxon>16SrIX (Pigeon pea witches'-broom group)</taxon>
    </lineage>
</organism>
<evidence type="ECO:0000313" key="2">
    <source>
        <dbReference type="EMBL" id="PQP79202.1"/>
    </source>
</evidence>
<comment type="caution">
    <text evidence="2">The sequence shown here is derived from an EMBL/GenBank/DDBJ whole genome shotgun (WGS) entry which is preliminary data.</text>
</comment>
<sequence length="174" mass="19933">MFLGIYNYTTYLTYLNLLSGVFGIGFLVNTPSNISYATICLLISGFLDMFDGIISRLKKNHSLKEKEYGIQIDSLADMISFGLLPILIGWYLLQASRRISLSSYLFWFLAGLYSLTGLIRLAYFNVSAKKEKKCENQMFIVIPVTVASMIFPFLILIREILNKQWPNDQELINQ</sequence>
<protein>
    <recommendedName>
        <fullName evidence="4">CDP-diacylglycerol--serine O-phosphatidyltransferase</fullName>
    </recommendedName>
</protein>
<dbReference type="Pfam" id="PF01066">
    <property type="entry name" value="CDP-OH_P_transf"/>
    <property type="match status" value="1"/>
</dbReference>
<evidence type="ECO:0000313" key="3">
    <source>
        <dbReference type="Proteomes" id="UP000238672"/>
    </source>
</evidence>
<proteinExistence type="predicted"/>
<dbReference type="InterPro" id="IPR000462">
    <property type="entry name" value="CDP-OH_P_trans"/>
</dbReference>
<keyword evidence="1" id="KW-0472">Membrane</keyword>
<dbReference type="Gene3D" id="1.20.120.1760">
    <property type="match status" value="1"/>
</dbReference>
<evidence type="ECO:0008006" key="4">
    <source>
        <dbReference type="Google" id="ProtNLM"/>
    </source>
</evidence>
<feature type="transmembrane region" description="Helical" evidence="1">
    <location>
        <begin position="105"/>
        <end position="126"/>
    </location>
</feature>
<dbReference type="Proteomes" id="UP000238672">
    <property type="component" value="Unassembled WGS sequence"/>
</dbReference>
<feature type="transmembrane region" description="Helical" evidence="1">
    <location>
        <begin position="75"/>
        <end position="93"/>
    </location>
</feature>
<reference evidence="2 3" key="1">
    <citation type="submission" date="2018-02" db="EMBL/GenBank/DDBJ databases">
        <title>Metagenomics reveals mixed infection of spiroplasma and phytoplasma in chicory.</title>
        <authorList>
            <person name="Polano C."/>
            <person name="Moruzzi S."/>
            <person name="Ermacora P."/>
            <person name="Ferrini F."/>
            <person name="Martini M."/>
            <person name="Firrao G."/>
        </authorList>
    </citation>
    <scope>NUCLEOTIDE SEQUENCE [LARGE SCALE GENOMIC DNA]</scope>
    <source>
        <strain evidence="2 3">ChiP</strain>
    </source>
</reference>
<gene>
    <name evidence="2" type="ORF">C6B37_02355</name>
</gene>
<dbReference type="GO" id="GO:0008654">
    <property type="term" value="P:phospholipid biosynthetic process"/>
    <property type="evidence" value="ECO:0007669"/>
    <property type="project" value="InterPro"/>
</dbReference>
<dbReference type="AlphaFoldDB" id="A0A2S8NTK3"/>
<feature type="transmembrane region" description="Helical" evidence="1">
    <location>
        <begin position="138"/>
        <end position="157"/>
    </location>
</feature>
<dbReference type="GO" id="GO:0016780">
    <property type="term" value="F:phosphotransferase activity, for other substituted phosphate groups"/>
    <property type="evidence" value="ECO:0007669"/>
    <property type="project" value="InterPro"/>
</dbReference>
<evidence type="ECO:0000256" key="1">
    <source>
        <dbReference type="SAM" id="Phobius"/>
    </source>
</evidence>
<dbReference type="InterPro" id="IPR043130">
    <property type="entry name" value="CDP-OH_PTrfase_TM_dom"/>
</dbReference>
<dbReference type="GO" id="GO:0016020">
    <property type="term" value="C:membrane"/>
    <property type="evidence" value="ECO:0007669"/>
    <property type="project" value="InterPro"/>
</dbReference>
<name>A0A2S8NTK3_9MOLU</name>